<dbReference type="GO" id="GO:0004601">
    <property type="term" value="F:peroxidase activity"/>
    <property type="evidence" value="ECO:0007669"/>
    <property type="project" value="InterPro"/>
</dbReference>
<dbReference type="AlphaFoldDB" id="A0A2T6KFY0"/>
<dbReference type="EMBL" id="QBUD01000006">
    <property type="protein sequence ID" value="PUB14190.1"/>
    <property type="molecule type" value="Genomic_DNA"/>
</dbReference>
<dbReference type="GO" id="GO:0020037">
    <property type="term" value="F:heme binding"/>
    <property type="evidence" value="ECO:0007669"/>
    <property type="project" value="InterPro"/>
</dbReference>
<dbReference type="InterPro" id="IPR037120">
    <property type="entry name" value="Haem_peroxidase_sf_animal"/>
</dbReference>
<organism evidence="1 2">
    <name type="scientific">Yoonia sediminilitoris</name>
    <dbReference type="NCBI Taxonomy" id="1286148"/>
    <lineage>
        <taxon>Bacteria</taxon>
        <taxon>Pseudomonadati</taxon>
        <taxon>Pseudomonadota</taxon>
        <taxon>Alphaproteobacteria</taxon>
        <taxon>Rhodobacterales</taxon>
        <taxon>Paracoccaceae</taxon>
        <taxon>Yoonia</taxon>
    </lineage>
</organism>
<dbReference type="RefSeq" id="WP_108386621.1">
    <property type="nucleotide sequence ID" value="NZ_QBUD01000006.1"/>
</dbReference>
<accession>A0A2T6KFY0</accession>
<protein>
    <submittedName>
        <fullName evidence="1">Uncharacterized protein</fullName>
    </submittedName>
</protein>
<gene>
    <name evidence="1" type="ORF">C8N45_10664</name>
</gene>
<sequence>MTPHERAPHHDHDTDDCTGFDYMFPDADGAAYDHTTLGGLDALCAELTPARPRQMPAAMAHIGRFILNDIAQQTATDPEYLRVTGSQVTPRARNRIRHVLVNEKSGRLALDSIYGNPRVTHPALRRFSALLRDSNDPAKMRIGRFTPTEVTATATATALRQKGPHDLVRLHQVMKQGADEAITRKDLLDLPQDARELFIRRDGALNLHRAVIGDSRNDRSPDLSALHLALLSLHNAFVDCYPLPRADNDYAQVHAWARREVRLHYHWLILHDYLPQICDRDVLKRVLDGRATLYRAFRAGCRLAAPEHQPIPLEFKLGIPPALAHLTNTDSQATSRKLDSRTLYQNQRLNLPSAQACIAQLNKTQGTEIPVIAPTDLTAVRTFARQTPLCVYILKEAEILGQGKRLGPLGSTLVAETLVGILSNDHASALLQRGATTGLWHPTDSTAISGVTIESFESLMRVLDLP</sequence>
<name>A0A2T6KFY0_9RHOB</name>
<dbReference type="InterPro" id="IPR010255">
    <property type="entry name" value="Haem_peroxidase_sf"/>
</dbReference>
<dbReference type="SUPFAM" id="SSF48113">
    <property type="entry name" value="Heme-dependent peroxidases"/>
    <property type="match status" value="1"/>
</dbReference>
<reference evidence="1 2" key="1">
    <citation type="submission" date="2018-04" db="EMBL/GenBank/DDBJ databases">
        <title>Genomic Encyclopedia of Archaeal and Bacterial Type Strains, Phase II (KMG-II): from individual species to whole genera.</title>
        <authorList>
            <person name="Goeker M."/>
        </authorList>
    </citation>
    <scope>NUCLEOTIDE SEQUENCE [LARGE SCALE GENOMIC DNA]</scope>
    <source>
        <strain evidence="1 2">DSM 29955</strain>
    </source>
</reference>
<dbReference type="Proteomes" id="UP000244523">
    <property type="component" value="Unassembled WGS sequence"/>
</dbReference>
<evidence type="ECO:0000313" key="1">
    <source>
        <dbReference type="EMBL" id="PUB14190.1"/>
    </source>
</evidence>
<dbReference type="OrthoDB" id="105077at2"/>
<dbReference type="GO" id="GO:0006979">
    <property type="term" value="P:response to oxidative stress"/>
    <property type="evidence" value="ECO:0007669"/>
    <property type="project" value="InterPro"/>
</dbReference>
<evidence type="ECO:0000313" key="2">
    <source>
        <dbReference type="Proteomes" id="UP000244523"/>
    </source>
</evidence>
<comment type="caution">
    <text evidence="1">The sequence shown here is derived from an EMBL/GenBank/DDBJ whole genome shotgun (WGS) entry which is preliminary data.</text>
</comment>
<keyword evidence="2" id="KW-1185">Reference proteome</keyword>
<dbReference type="Gene3D" id="1.10.640.10">
    <property type="entry name" value="Haem peroxidase domain superfamily, animal type"/>
    <property type="match status" value="1"/>
</dbReference>
<proteinExistence type="predicted"/>